<proteinExistence type="inferred from homology"/>
<evidence type="ECO:0000256" key="6">
    <source>
        <dbReference type="ARBA" id="ARBA00022801"/>
    </source>
</evidence>
<evidence type="ECO:0000256" key="9">
    <source>
        <dbReference type="ARBA" id="ARBA00023128"/>
    </source>
</evidence>
<dbReference type="InterPro" id="IPR014851">
    <property type="entry name" value="BCS1_N"/>
</dbReference>
<dbReference type="Pfam" id="PF00004">
    <property type="entry name" value="AAA"/>
    <property type="match status" value="1"/>
</dbReference>
<dbReference type="InterPro" id="IPR050747">
    <property type="entry name" value="Mitochondrial_chaperone_BCS1"/>
</dbReference>
<dbReference type="VEuPathDB" id="FungiDB:HMPREF1541_04359"/>
<dbReference type="SMART" id="SM01024">
    <property type="entry name" value="BCS1_N"/>
    <property type="match status" value="1"/>
</dbReference>
<gene>
    <name evidence="15" type="ORF">HMPREF1541_04359</name>
</gene>
<dbReference type="GO" id="GO:0016887">
    <property type="term" value="F:ATP hydrolysis activity"/>
    <property type="evidence" value="ECO:0007669"/>
    <property type="project" value="InterPro"/>
</dbReference>
<evidence type="ECO:0000256" key="7">
    <source>
        <dbReference type="ARBA" id="ARBA00022840"/>
    </source>
</evidence>
<keyword evidence="4 12" id="KW-0547">Nucleotide-binding</keyword>
<protein>
    <recommendedName>
        <fullName evidence="17">AAA+ ATPase domain-containing protein</fullName>
    </recommendedName>
</protein>
<evidence type="ECO:0008006" key="17">
    <source>
        <dbReference type="Google" id="ProtNLM"/>
    </source>
</evidence>
<dbReference type="InterPro" id="IPR003593">
    <property type="entry name" value="AAA+_ATPase"/>
</dbReference>
<dbReference type="Proteomes" id="UP000030752">
    <property type="component" value="Unassembled WGS sequence"/>
</dbReference>
<organism evidence="15 16">
    <name type="scientific">Cyphellophora europaea (strain CBS 101466)</name>
    <name type="common">Phialophora europaea</name>
    <dbReference type="NCBI Taxonomy" id="1220924"/>
    <lineage>
        <taxon>Eukaryota</taxon>
        <taxon>Fungi</taxon>
        <taxon>Dikarya</taxon>
        <taxon>Ascomycota</taxon>
        <taxon>Pezizomycotina</taxon>
        <taxon>Eurotiomycetes</taxon>
        <taxon>Chaetothyriomycetidae</taxon>
        <taxon>Chaetothyriales</taxon>
        <taxon>Cyphellophoraceae</taxon>
        <taxon>Cyphellophora</taxon>
    </lineage>
</organism>
<dbReference type="GO" id="GO:0005524">
    <property type="term" value="F:ATP binding"/>
    <property type="evidence" value="ECO:0007669"/>
    <property type="project" value="UniProtKB-KW"/>
</dbReference>
<keyword evidence="16" id="KW-1185">Reference proteome</keyword>
<sequence length="388" mass="43337">MVLAWVSTRGLEDAARSAIANVGSERAPGGLTNKTKKPLRFSPWNASFLFWFRSNLLSYRSELMDIGFHKVEKISITCAGRSPRVLKDFLCECRHEYLEKLKHKTTIFENRGEHWRKVATKDIRPLSTVIFGEKQKQQLIADVKSFSDPETRKWFAKRTIPYRKGYLLHGPPGTGKSSFSMSVAGELDVDMYVVSIPGVNDQTLRDLFADLPNQCVVLLEDVDAVGLDRSPEPSGSDGVSSEPRTPITLSGLLNVLDGVASQEGRVLIMTTNHVEKLDEALIRPGRVDKKAEFQYADAEMTRQLFGFVFGLDLSLLGKSDYLDVAACDLAAEFVTKVPQLEFSPAEILSYLLQYRQSPADAVKHAEEWVAVLRREKNGLQGNVIPVES</sequence>
<dbReference type="AlphaFoldDB" id="W2RWL0"/>
<dbReference type="RefSeq" id="XP_008716927.1">
    <property type="nucleotide sequence ID" value="XM_008718705.1"/>
</dbReference>
<dbReference type="Pfam" id="PF25426">
    <property type="entry name" value="AAA_lid_BCS1"/>
    <property type="match status" value="1"/>
</dbReference>
<evidence type="ECO:0000313" key="16">
    <source>
        <dbReference type="Proteomes" id="UP000030752"/>
    </source>
</evidence>
<dbReference type="InParanoid" id="W2RWL0"/>
<name>W2RWL0_CYPE1</name>
<reference evidence="15 16" key="1">
    <citation type="submission" date="2013-03" db="EMBL/GenBank/DDBJ databases">
        <title>The Genome Sequence of Phialophora europaea CBS 101466.</title>
        <authorList>
            <consortium name="The Broad Institute Genomics Platform"/>
            <person name="Cuomo C."/>
            <person name="de Hoog S."/>
            <person name="Gorbushina A."/>
            <person name="Walker B."/>
            <person name="Young S.K."/>
            <person name="Zeng Q."/>
            <person name="Gargeya S."/>
            <person name="Fitzgerald M."/>
            <person name="Haas B."/>
            <person name="Abouelleil A."/>
            <person name="Allen A.W."/>
            <person name="Alvarado L."/>
            <person name="Arachchi H.M."/>
            <person name="Berlin A.M."/>
            <person name="Chapman S.B."/>
            <person name="Gainer-Dewar J."/>
            <person name="Goldberg J."/>
            <person name="Griggs A."/>
            <person name="Gujja S."/>
            <person name="Hansen M."/>
            <person name="Howarth C."/>
            <person name="Imamovic A."/>
            <person name="Ireland A."/>
            <person name="Larimer J."/>
            <person name="McCowan C."/>
            <person name="Murphy C."/>
            <person name="Pearson M."/>
            <person name="Poon T.W."/>
            <person name="Priest M."/>
            <person name="Roberts A."/>
            <person name="Saif S."/>
            <person name="Shea T."/>
            <person name="Sisk P."/>
            <person name="Sykes S."/>
            <person name="Wortman J."/>
            <person name="Nusbaum C."/>
            <person name="Birren B."/>
        </authorList>
    </citation>
    <scope>NUCLEOTIDE SEQUENCE [LARGE SCALE GENOMIC DNA]</scope>
    <source>
        <strain evidence="15 16">CBS 101466</strain>
    </source>
</reference>
<evidence type="ECO:0000256" key="1">
    <source>
        <dbReference type="ARBA" id="ARBA00004434"/>
    </source>
</evidence>
<dbReference type="InterPro" id="IPR003960">
    <property type="entry name" value="ATPase_AAA_CS"/>
</dbReference>
<dbReference type="PROSITE" id="PS00674">
    <property type="entry name" value="AAA"/>
    <property type="match status" value="1"/>
</dbReference>
<feature type="domain" description="BCS1 N-terminal" evidence="14">
    <location>
        <begin position="1"/>
        <end position="129"/>
    </location>
</feature>
<dbReference type="InterPro" id="IPR057495">
    <property type="entry name" value="AAA_lid_BCS1"/>
</dbReference>
<evidence type="ECO:0000256" key="5">
    <source>
        <dbReference type="ARBA" id="ARBA00022792"/>
    </source>
</evidence>
<keyword evidence="3" id="KW-0812">Transmembrane</keyword>
<dbReference type="GeneID" id="19971698"/>
<dbReference type="eggNOG" id="KOG0743">
    <property type="taxonomic scope" value="Eukaryota"/>
</dbReference>
<evidence type="ECO:0000256" key="10">
    <source>
        <dbReference type="ARBA" id="ARBA00023136"/>
    </source>
</evidence>
<dbReference type="SMART" id="SM00382">
    <property type="entry name" value="AAA"/>
    <property type="match status" value="1"/>
</dbReference>
<evidence type="ECO:0000256" key="12">
    <source>
        <dbReference type="RuleBase" id="RU003651"/>
    </source>
</evidence>
<evidence type="ECO:0000259" key="14">
    <source>
        <dbReference type="SMART" id="SM01024"/>
    </source>
</evidence>
<dbReference type="InterPro" id="IPR003959">
    <property type="entry name" value="ATPase_AAA_core"/>
</dbReference>
<keyword evidence="6" id="KW-0378">Hydrolase</keyword>
<keyword evidence="10" id="KW-0472">Membrane</keyword>
<evidence type="ECO:0000256" key="11">
    <source>
        <dbReference type="ARBA" id="ARBA00048778"/>
    </source>
</evidence>
<feature type="domain" description="AAA+ ATPase" evidence="13">
    <location>
        <begin position="162"/>
        <end position="297"/>
    </location>
</feature>
<dbReference type="InterPro" id="IPR027417">
    <property type="entry name" value="P-loop_NTPase"/>
</dbReference>
<keyword evidence="7 12" id="KW-0067">ATP-binding</keyword>
<accession>W2RWL0</accession>
<dbReference type="Gene3D" id="3.40.50.300">
    <property type="entry name" value="P-loop containing nucleotide triphosphate hydrolases"/>
    <property type="match status" value="1"/>
</dbReference>
<evidence type="ECO:0000256" key="3">
    <source>
        <dbReference type="ARBA" id="ARBA00022692"/>
    </source>
</evidence>
<dbReference type="Pfam" id="PF08740">
    <property type="entry name" value="BCS1_N"/>
    <property type="match status" value="1"/>
</dbReference>
<dbReference type="EMBL" id="KB822720">
    <property type="protein sequence ID" value="ETN40084.1"/>
    <property type="molecule type" value="Genomic_DNA"/>
</dbReference>
<dbReference type="STRING" id="1220924.W2RWL0"/>
<dbReference type="GO" id="GO:0005743">
    <property type="term" value="C:mitochondrial inner membrane"/>
    <property type="evidence" value="ECO:0007669"/>
    <property type="project" value="UniProtKB-SubCell"/>
</dbReference>
<evidence type="ECO:0000256" key="8">
    <source>
        <dbReference type="ARBA" id="ARBA00022989"/>
    </source>
</evidence>
<dbReference type="OrthoDB" id="4155662at2759"/>
<evidence type="ECO:0000256" key="4">
    <source>
        <dbReference type="ARBA" id="ARBA00022741"/>
    </source>
</evidence>
<dbReference type="PANTHER" id="PTHR23070">
    <property type="entry name" value="BCS1 AAA-TYPE ATPASE"/>
    <property type="match status" value="1"/>
</dbReference>
<keyword evidence="9" id="KW-0496">Mitochondrion</keyword>
<dbReference type="SUPFAM" id="SSF52540">
    <property type="entry name" value="P-loop containing nucleoside triphosphate hydrolases"/>
    <property type="match status" value="1"/>
</dbReference>
<comment type="similarity">
    <text evidence="2">Belongs to the AAA ATPase family. BCS1 subfamily.</text>
</comment>
<dbReference type="HOGENOM" id="CLU_010189_4_4_1"/>
<comment type="catalytic activity">
    <reaction evidence="11">
        <text>ATP + H2O = ADP + phosphate + H(+)</text>
        <dbReference type="Rhea" id="RHEA:13065"/>
        <dbReference type="ChEBI" id="CHEBI:15377"/>
        <dbReference type="ChEBI" id="CHEBI:15378"/>
        <dbReference type="ChEBI" id="CHEBI:30616"/>
        <dbReference type="ChEBI" id="CHEBI:43474"/>
        <dbReference type="ChEBI" id="CHEBI:456216"/>
    </reaction>
    <physiologicalReaction direction="left-to-right" evidence="11">
        <dbReference type="Rhea" id="RHEA:13066"/>
    </physiologicalReaction>
</comment>
<keyword evidence="5" id="KW-0999">Mitochondrion inner membrane</keyword>
<comment type="subcellular location">
    <subcellularLocation>
        <location evidence="1">Mitochondrion inner membrane</location>
        <topology evidence="1">Single-pass membrane protein</topology>
    </subcellularLocation>
</comment>
<evidence type="ECO:0000259" key="13">
    <source>
        <dbReference type="SMART" id="SM00382"/>
    </source>
</evidence>
<evidence type="ECO:0000313" key="15">
    <source>
        <dbReference type="EMBL" id="ETN40084.1"/>
    </source>
</evidence>
<evidence type="ECO:0000256" key="2">
    <source>
        <dbReference type="ARBA" id="ARBA00007448"/>
    </source>
</evidence>
<keyword evidence="8" id="KW-1133">Transmembrane helix</keyword>